<evidence type="ECO:0000313" key="3">
    <source>
        <dbReference type="Proteomes" id="UP001335648"/>
    </source>
</evidence>
<accession>A0AAN8BDF3</accession>
<feature type="compositionally biased region" description="Polar residues" evidence="1">
    <location>
        <begin position="103"/>
        <end position="112"/>
    </location>
</feature>
<protein>
    <submittedName>
        <fullName evidence="2">Uncharacterized protein</fullName>
    </submittedName>
</protein>
<feature type="compositionally biased region" description="Basic and acidic residues" evidence="1">
    <location>
        <begin position="64"/>
        <end position="76"/>
    </location>
</feature>
<proteinExistence type="predicted"/>
<feature type="region of interest" description="Disordered" evidence="1">
    <location>
        <begin position="95"/>
        <end position="121"/>
    </location>
</feature>
<reference evidence="2 3" key="1">
    <citation type="journal article" date="2023" name="Mol. Biol. Evol.">
        <title>Genomics of Secondarily Temperate Adaptation in the Only Non-Antarctic Icefish.</title>
        <authorList>
            <person name="Rivera-Colon A.G."/>
            <person name="Rayamajhi N."/>
            <person name="Minhas B.F."/>
            <person name="Madrigal G."/>
            <person name="Bilyk K.T."/>
            <person name="Yoon V."/>
            <person name="Hune M."/>
            <person name="Gregory S."/>
            <person name="Cheng C.H.C."/>
            <person name="Catchen J.M."/>
        </authorList>
    </citation>
    <scope>NUCLEOTIDE SEQUENCE [LARGE SCALE GENOMIC DNA]</scope>
    <source>
        <strain evidence="2">JC2023a</strain>
    </source>
</reference>
<keyword evidence="3" id="KW-1185">Reference proteome</keyword>
<gene>
    <name evidence="2" type="ORF">CesoFtcFv8_021451</name>
</gene>
<name>A0AAN8BDF3_9TELE</name>
<sequence length="121" mass="13257">MEKSTENACPICYRTFTYLGQHLRVSHFVLNKAERGKLVMLANGRLNIRAELCPVPSCTTQKGSRLDRHMKSHSELGPEGINNLDLQFKEAADIEDFGGAESKQPSGANGVNTGPARGSKR</sequence>
<dbReference type="Proteomes" id="UP001335648">
    <property type="component" value="Unassembled WGS sequence"/>
</dbReference>
<comment type="caution">
    <text evidence="2">The sequence shown here is derived from an EMBL/GenBank/DDBJ whole genome shotgun (WGS) entry which is preliminary data.</text>
</comment>
<feature type="region of interest" description="Disordered" evidence="1">
    <location>
        <begin position="59"/>
        <end position="82"/>
    </location>
</feature>
<dbReference type="EMBL" id="JAULUE010002062">
    <property type="protein sequence ID" value="KAK5882910.1"/>
    <property type="molecule type" value="Genomic_DNA"/>
</dbReference>
<organism evidence="2 3">
    <name type="scientific">Champsocephalus esox</name>
    <name type="common">pike icefish</name>
    <dbReference type="NCBI Taxonomy" id="159716"/>
    <lineage>
        <taxon>Eukaryota</taxon>
        <taxon>Metazoa</taxon>
        <taxon>Chordata</taxon>
        <taxon>Craniata</taxon>
        <taxon>Vertebrata</taxon>
        <taxon>Euteleostomi</taxon>
        <taxon>Actinopterygii</taxon>
        <taxon>Neopterygii</taxon>
        <taxon>Teleostei</taxon>
        <taxon>Neoteleostei</taxon>
        <taxon>Acanthomorphata</taxon>
        <taxon>Eupercaria</taxon>
        <taxon>Perciformes</taxon>
        <taxon>Notothenioidei</taxon>
        <taxon>Channichthyidae</taxon>
        <taxon>Champsocephalus</taxon>
    </lineage>
</organism>
<dbReference type="AlphaFoldDB" id="A0AAN8BDF3"/>
<evidence type="ECO:0000256" key="1">
    <source>
        <dbReference type="SAM" id="MobiDB-lite"/>
    </source>
</evidence>
<evidence type="ECO:0000313" key="2">
    <source>
        <dbReference type="EMBL" id="KAK5882910.1"/>
    </source>
</evidence>